<protein>
    <submittedName>
        <fullName evidence="2">Integral membrane protein</fullName>
    </submittedName>
</protein>
<organism evidence="2 3">
    <name type="scientific">Burkholderia singularis</name>
    <dbReference type="NCBI Taxonomy" id="1503053"/>
    <lineage>
        <taxon>Bacteria</taxon>
        <taxon>Pseudomonadati</taxon>
        <taxon>Pseudomonadota</taxon>
        <taxon>Betaproteobacteria</taxon>
        <taxon>Burkholderiales</taxon>
        <taxon>Burkholderiaceae</taxon>
        <taxon>Burkholderia</taxon>
        <taxon>pseudomallei group</taxon>
    </lineage>
</organism>
<keyword evidence="1" id="KW-0812">Transmembrane</keyword>
<accession>A0A238HBE5</accession>
<keyword evidence="1" id="KW-1133">Transmembrane helix</keyword>
<feature type="transmembrane region" description="Helical" evidence="1">
    <location>
        <begin position="76"/>
        <end position="94"/>
    </location>
</feature>
<dbReference type="Proteomes" id="UP000198460">
    <property type="component" value="Unassembled WGS sequence"/>
</dbReference>
<dbReference type="RefSeq" id="WP_089341800.1">
    <property type="nucleotide sequence ID" value="NZ_FXAN01000094.1"/>
</dbReference>
<feature type="transmembrane region" description="Helical" evidence="1">
    <location>
        <begin position="106"/>
        <end position="125"/>
    </location>
</feature>
<feature type="transmembrane region" description="Helical" evidence="1">
    <location>
        <begin position="173"/>
        <end position="197"/>
    </location>
</feature>
<sequence length="211" mass="23617">MQKAVFVAAYRLLGCMLILSATLYSLALRWGTPTFRLSNFFSYFTQLSNLLAAAVLLAGLWLAARPPSPRYESARGAVVLYLAITGIVYALLLSRLDSTHHVTPHYTNWILHRIMPIVVFLDWVYVAPRVRIEWAHLARWLAFPIAYLAYTLVRGTLVDWYPYPFVDPRAHGYLNVAVYCGAITAGSVMFAAMIVLLGNRSGASAMRLESS</sequence>
<dbReference type="NCBIfam" id="NF038065">
    <property type="entry name" value="Pr6Pr"/>
    <property type="match status" value="1"/>
</dbReference>
<evidence type="ECO:0000313" key="2">
    <source>
        <dbReference type="EMBL" id="SMG02307.1"/>
    </source>
</evidence>
<proteinExistence type="predicted"/>
<feature type="transmembrane region" description="Helical" evidence="1">
    <location>
        <begin position="137"/>
        <end position="153"/>
    </location>
</feature>
<keyword evidence="1" id="KW-0472">Membrane</keyword>
<reference evidence="2 3" key="1">
    <citation type="submission" date="2017-04" db="EMBL/GenBank/DDBJ databases">
        <authorList>
            <person name="Afonso C.L."/>
            <person name="Miller P.J."/>
            <person name="Scott M.A."/>
            <person name="Spackman E."/>
            <person name="Goraichik I."/>
            <person name="Dimitrov K.M."/>
            <person name="Suarez D.L."/>
            <person name="Swayne D.E."/>
        </authorList>
    </citation>
    <scope>NUCLEOTIDE SEQUENCE [LARGE SCALE GENOMIC DNA]</scope>
    <source>
        <strain evidence="2">LMG 28154</strain>
    </source>
</reference>
<evidence type="ECO:0000256" key="1">
    <source>
        <dbReference type="SAM" id="Phobius"/>
    </source>
</evidence>
<feature type="transmembrane region" description="Helical" evidence="1">
    <location>
        <begin position="43"/>
        <end position="64"/>
    </location>
</feature>
<dbReference type="EMBL" id="FXAN01000094">
    <property type="protein sequence ID" value="SMG02307.1"/>
    <property type="molecule type" value="Genomic_DNA"/>
</dbReference>
<gene>
    <name evidence="2" type="ORF">BSIN_0927</name>
</gene>
<name>A0A238HBE5_9BURK</name>
<evidence type="ECO:0000313" key="3">
    <source>
        <dbReference type="Proteomes" id="UP000198460"/>
    </source>
</evidence>
<dbReference type="InterPro" id="IPR049713">
    <property type="entry name" value="Pr6Pr-like"/>
</dbReference>
<dbReference type="AlphaFoldDB" id="A0A238HBE5"/>